<keyword evidence="1" id="KW-0812">Transmembrane</keyword>
<sequence>MKGLKKWGIFVIIVFTFVGSYFFSHSTPEMSIRTYLLFHGYLTKALKTEIYMSNETPVKGKYYCKNSGIGPDFIAVEKTVLGLWYVDLKNSGGA</sequence>
<accession>A0AAW3WF43</accession>
<proteinExistence type="predicted"/>
<name>A0AAW3WF43_CLOBE</name>
<dbReference type="Proteomes" id="UP001194098">
    <property type="component" value="Unassembled WGS sequence"/>
</dbReference>
<keyword evidence="1" id="KW-0472">Membrane</keyword>
<organism evidence="2 3">
    <name type="scientific">Clostridium beijerinckii</name>
    <name type="common">Clostridium MP</name>
    <dbReference type="NCBI Taxonomy" id="1520"/>
    <lineage>
        <taxon>Bacteria</taxon>
        <taxon>Bacillati</taxon>
        <taxon>Bacillota</taxon>
        <taxon>Clostridia</taxon>
        <taxon>Eubacteriales</taxon>
        <taxon>Clostridiaceae</taxon>
        <taxon>Clostridium</taxon>
    </lineage>
</organism>
<dbReference type="AlphaFoldDB" id="A0AAW3WF43"/>
<dbReference type="EMBL" id="JABAGV010000089">
    <property type="protein sequence ID" value="MBC2477361.1"/>
    <property type="molecule type" value="Genomic_DNA"/>
</dbReference>
<protein>
    <submittedName>
        <fullName evidence="2">Uncharacterized protein</fullName>
    </submittedName>
</protein>
<gene>
    <name evidence="2" type="ORF">HGI39_22200</name>
</gene>
<evidence type="ECO:0000313" key="3">
    <source>
        <dbReference type="Proteomes" id="UP001194098"/>
    </source>
</evidence>
<feature type="transmembrane region" description="Helical" evidence="1">
    <location>
        <begin position="7"/>
        <end position="24"/>
    </location>
</feature>
<comment type="caution">
    <text evidence="2">The sequence shown here is derived from an EMBL/GenBank/DDBJ whole genome shotgun (WGS) entry which is preliminary data.</text>
</comment>
<evidence type="ECO:0000313" key="2">
    <source>
        <dbReference type="EMBL" id="MBC2477361.1"/>
    </source>
</evidence>
<evidence type="ECO:0000256" key="1">
    <source>
        <dbReference type="SAM" id="Phobius"/>
    </source>
</evidence>
<keyword evidence="1" id="KW-1133">Transmembrane helix</keyword>
<reference evidence="2" key="2">
    <citation type="journal article" date="2022" name="Nat. Biotechnol.">
        <title>Carbon-negative production of acetone and isopropanol by gas fermentation at industrial pilot scale.</title>
        <authorList>
            <person name="Liew F.E."/>
            <person name="Nogle R."/>
            <person name="Abdalla T."/>
            <person name="Rasor B.J."/>
            <person name="Canter C."/>
            <person name="Jensen R.O."/>
            <person name="Wang L."/>
            <person name="Strutz J."/>
            <person name="Chirania P."/>
            <person name="De Tissera S."/>
            <person name="Mueller A.P."/>
            <person name="Ruan Z."/>
            <person name="Gao A."/>
            <person name="Tran L."/>
            <person name="Engle N.L."/>
            <person name="Bromley J.C."/>
            <person name="Daniell J."/>
            <person name="Conrado R."/>
            <person name="Tschaplinski T.J."/>
            <person name="Giannone R.J."/>
            <person name="Hettich R.L."/>
            <person name="Karim A.S."/>
            <person name="Simpson S.D."/>
            <person name="Brown S.D."/>
            <person name="Leang C."/>
            <person name="Jewett M.C."/>
            <person name="Kopke M."/>
        </authorList>
    </citation>
    <scope>NUCLEOTIDE SEQUENCE</scope>
    <source>
        <strain evidence="2">DJ015</strain>
    </source>
</reference>
<reference evidence="2" key="1">
    <citation type="submission" date="2020-04" db="EMBL/GenBank/DDBJ databases">
        <authorList>
            <person name="Brown S."/>
        </authorList>
    </citation>
    <scope>NUCLEOTIDE SEQUENCE</scope>
    <source>
        <strain evidence="2">DJ015</strain>
    </source>
</reference>
<dbReference type="RefSeq" id="WP_171780840.1">
    <property type="nucleotide sequence ID" value="NZ_JABAGV010000089.1"/>
</dbReference>